<comment type="similarity">
    <text evidence="1">Belongs to the ABC transporter superfamily.</text>
</comment>
<organism evidence="6 7">
    <name type="scientific">Ezakiella coagulans</name>
    <dbReference type="NCBI Taxonomy" id="46507"/>
    <lineage>
        <taxon>Bacteria</taxon>
        <taxon>Bacillati</taxon>
        <taxon>Bacillota</taxon>
        <taxon>Tissierellia</taxon>
        <taxon>Ezakiella</taxon>
    </lineage>
</organism>
<evidence type="ECO:0000313" key="7">
    <source>
        <dbReference type="Proteomes" id="UP000245793"/>
    </source>
</evidence>
<comment type="caution">
    <text evidence="6">The sequence shown here is derived from an EMBL/GenBank/DDBJ whole genome shotgun (WGS) entry which is preliminary data.</text>
</comment>
<gene>
    <name evidence="6" type="ORF">C7381_10379</name>
</gene>
<keyword evidence="4 6" id="KW-0067">ATP-binding</keyword>
<keyword evidence="3" id="KW-0547">Nucleotide-binding</keyword>
<dbReference type="AlphaFoldDB" id="A0A2U1E4J1"/>
<dbReference type="InterPro" id="IPR027417">
    <property type="entry name" value="P-loop_NTPase"/>
</dbReference>
<name>A0A2U1E4J1_9FIRM</name>
<dbReference type="PROSITE" id="PS50893">
    <property type="entry name" value="ABC_TRANSPORTER_2"/>
    <property type="match status" value="1"/>
</dbReference>
<dbReference type="GO" id="GO:0005524">
    <property type="term" value="F:ATP binding"/>
    <property type="evidence" value="ECO:0007669"/>
    <property type="project" value="UniProtKB-KW"/>
</dbReference>
<reference evidence="6 7" key="1">
    <citation type="submission" date="2018-04" db="EMBL/GenBank/DDBJ databases">
        <title>Genomic Encyclopedia of Type Strains, Phase IV (KMG-IV): sequencing the most valuable type-strain genomes for metagenomic binning, comparative biology and taxonomic classification.</title>
        <authorList>
            <person name="Goeker M."/>
        </authorList>
    </citation>
    <scope>NUCLEOTIDE SEQUENCE [LARGE SCALE GENOMIC DNA]</scope>
    <source>
        <strain evidence="6 7">DSM 20705</strain>
    </source>
</reference>
<dbReference type="Gene3D" id="3.40.50.300">
    <property type="entry name" value="P-loop containing nucleotide triphosphate hydrolases"/>
    <property type="match status" value="1"/>
</dbReference>
<dbReference type="EMBL" id="QEKV01000003">
    <property type="protein sequence ID" value="PVY94841.1"/>
    <property type="molecule type" value="Genomic_DNA"/>
</dbReference>
<evidence type="ECO:0000256" key="3">
    <source>
        <dbReference type="ARBA" id="ARBA00022741"/>
    </source>
</evidence>
<proteinExistence type="inferred from homology"/>
<dbReference type="Pfam" id="PF00005">
    <property type="entry name" value="ABC_tran"/>
    <property type="match status" value="1"/>
</dbReference>
<evidence type="ECO:0000313" key="6">
    <source>
        <dbReference type="EMBL" id="PVY94841.1"/>
    </source>
</evidence>
<dbReference type="InterPro" id="IPR003593">
    <property type="entry name" value="AAA+_ATPase"/>
</dbReference>
<evidence type="ECO:0000256" key="1">
    <source>
        <dbReference type="ARBA" id="ARBA00005417"/>
    </source>
</evidence>
<dbReference type="InterPro" id="IPR003439">
    <property type="entry name" value="ABC_transporter-like_ATP-bd"/>
</dbReference>
<keyword evidence="2" id="KW-0813">Transport</keyword>
<dbReference type="PANTHER" id="PTHR43335:SF4">
    <property type="entry name" value="ABC TRANSPORTER, ATP-BINDING PROTEIN"/>
    <property type="match status" value="1"/>
</dbReference>
<evidence type="ECO:0000256" key="4">
    <source>
        <dbReference type="ARBA" id="ARBA00022840"/>
    </source>
</evidence>
<dbReference type="PANTHER" id="PTHR43335">
    <property type="entry name" value="ABC TRANSPORTER, ATP-BINDING PROTEIN"/>
    <property type="match status" value="1"/>
</dbReference>
<sequence>MVERKDKMKVLETTDLSMNYGTKKALSDVNVSVEAGEIYGLVGKNGAGKTTLMKIILGLLPGHKGGLKLFESESLSDGRKNIGALIETPAFFENMTGYQNLKYYRTAYGLDRSIDLEELLSDVKLADARDKKFKAYSLGMKQRLGIAFSLLGNPDFLVLDEPINGIDPEGIVEIRNLLKELANKGKTILISSHILSELEHLCDRICIIENGEVVDIIESKKDKKLRYHTVIKTSDDNNFKKILEELKIEISKDGVIVGDFDIDKLLKKVYENGLSIVELERRKDNLEEYYLGRMEGRNK</sequence>
<evidence type="ECO:0000256" key="2">
    <source>
        <dbReference type="ARBA" id="ARBA00022448"/>
    </source>
</evidence>
<dbReference type="Proteomes" id="UP000245793">
    <property type="component" value="Unassembled WGS sequence"/>
</dbReference>
<accession>A0A2U1E4J1</accession>
<dbReference type="SUPFAM" id="SSF52540">
    <property type="entry name" value="P-loop containing nucleoside triphosphate hydrolases"/>
    <property type="match status" value="1"/>
</dbReference>
<evidence type="ECO:0000259" key="5">
    <source>
        <dbReference type="PROSITE" id="PS50893"/>
    </source>
</evidence>
<protein>
    <submittedName>
        <fullName evidence="6">ABC-2 type transport system ATP-binding protein</fullName>
    </submittedName>
</protein>
<feature type="domain" description="ABC transporter" evidence="5">
    <location>
        <begin position="11"/>
        <end position="235"/>
    </location>
</feature>
<dbReference type="SMART" id="SM00382">
    <property type="entry name" value="AAA"/>
    <property type="match status" value="1"/>
</dbReference>
<dbReference type="GO" id="GO:0016887">
    <property type="term" value="F:ATP hydrolysis activity"/>
    <property type="evidence" value="ECO:0007669"/>
    <property type="project" value="InterPro"/>
</dbReference>
<keyword evidence="7" id="KW-1185">Reference proteome</keyword>